<organism evidence="1 2">
    <name type="scientific">Dioscorea alata</name>
    <name type="common">Purple yam</name>
    <dbReference type="NCBI Taxonomy" id="55571"/>
    <lineage>
        <taxon>Eukaryota</taxon>
        <taxon>Viridiplantae</taxon>
        <taxon>Streptophyta</taxon>
        <taxon>Embryophyta</taxon>
        <taxon>Tracheophyta</taxon>
        <taxon>Spermatophyta</taxon>
        <taxon>Magnoliopsida</taxon>
        <taxon>Liliopsida</taxon>
        <taxon>Dioscoreales</taxon>
        <taxon>Dioscoreaceae</taxon>
        <taxon>Dioscorea</taxon>
    </lineage>
</organism>
<proteinExistence type="predicted"/>
<reference evidence="2" key="1">
    <citation type="journal article" date="2022" name="Nat. Commun.">
        <title>Chromosome evolution and the genetic basis of agronomically important traits in greater yam.</title>
        <authorList>
            <person name="Bredeson J.V."/>
            <person name="Lyons J.B."/>
            <person name="Oniyinde I.O."/>
            <person name="Okereke N.R."/>
            <person name="Kolade O."/>
            <person name="Nnabue I."/>
            <person name="Nwadili C.O."/>
            <person name="Hribova E."/>
            <person name="Parker M."/>
            <person name="Nwogha J."/>
            <person name="Shu S."/>
            <person name="Carlson J."/>
            <person name="Kariba R."/>
            <person name="Muthemba S."/>
            <person name="Knop K."/>
            <person name="Barton G.J."/>
            <person name="Sherwood A.V."/>
            <person name="Lopez-Montes A."/>
            <person name="Asiedu R."/>
            <person name="Jamnadass R."/>
            <person name="Muchugi A."/>
            <person name="Goodstein D."/>
            <person name="Egesi C.N."/>
            <person name="Featherston J."/>
            <person name="Asfaw A."/>
            <person name="Simpson G.G."/>
            <person name="Dolezel J."/>
            <person name="Hendre P.S."/>
            <person name="Van Deynze A."/>
            <person name="Kumar P.L."/>
            <person name="Obidiegwu J.E."/>
            <person name="Bhattacharjee R."/>
            <person name="Rokhsar D.S."/>
        </authorList>
    </citation>
    <scope>NUCLEOTIDE SEQUENCE [LARGE SCALE GENOMIC DNA]</scope>
    <source>
        <strain evidence="2">cv. TDa95/00328</strain>
    </source>
</reference>
<sequence>MASGGQPFPPQTQQRQPGKEHEMDPTPQVISPEYKPANKLQGKVALVTGGDSGIGRSVCRYFALEGATVAFTHVKSEEDKDADATLKMLMEDKKSINCGAKDPIAIPADLGLEENCKRVVDEVVKTYGRIDILVNNAAEQYVQTNIEEISDEQLKRVFATNMFSYFYVTKFAVKHMGKGSSIINTTSVNAYKGNKMLLDYTATKGGIVGFTRGLALQMAEKGIRVNGVAPGPVWTPLIPASFPAEKVANFGKEVPMGRAGQPCEIAPSYVFLASQDSSYYTGQVLHPNGGTIVNG</sequence>
<protein>
    <submittedName>
        <fullName evidence="1">Short-chain dehydrogenase/reductase SDR protein</fullName>
    </submittedName>
</protein>
<name>A0ACB7U3E6_DIOAL</name>
<evidence type="ECO:0000313" key="1">
    <source>
        <dbReference type="EMBL" id="KAH7654826.1"/>
    </source>
</evidence>
<comment type="caution">
    <text evidence="1">The sequence shown here is derived from an EMBL/GenBank/DDBJ whole genome shotgun (WGS) entry which is preliminary data.</text>
</comment>
<dbReference type="EMBL" id="CM037029">
    <property type="protein sequence ID" value="KAH7654826.1"/>
    <property type="molecule type" value="Genomic_DNA"/>
</dbReference>
<keyword evidence="2" id="KW-1185">Reference proteome</keyword>
<accession>A0ACB7U3E6</accession>
<gene>
    <name evidence="1" type="ORF">IHE45_19G165700</name>
</gene>
<evidence type="ECO:0000313" key="2">
    <source>
        <dbReference type="Proteomes" id="UP000827976"/>
    </source>
</evidence>
<dbReference type="Proteomes" id="UP000827976">
    <property type="component" value="Chromosome 19"/>
</dbReference>